<organism evidence="10 11">
    <name type="scientific">Temperatibacter marinus</name>
    <dbReference type="NCBI Taxonomy" id="1456591"/>
    <lineage>
        <taxon>Bacteria</taxon>
        <taxon>Pseudomonadati</taxon>
        <taxon>Pseudomonadota</taxon>
        <taxon>Alphaproteobacteria</taxon>
        <taxon>Kordiimonadales</taxon>
        <taxon>Temperatibacteraceae</taxon>
        <taxon>Temperatibacter</taxon>
    </lineage>
</organism>
<dbReference type="NCBIfam" id="TIGR01033">
    <property type="entry name" value="YebC/PmpR family DNA-binding transcriptional regulator"/>
    <property type="match status" value="1"/>
</dbReference>
<dbReference type="InterPro" id="IPR002876">
    <property type="entry name" value="Transcrip_reg_TACO1-like"/>
</dbReference>
<protein>
    <recommendedName>
        <fullName evidence="6">Probable transcriptional regulatory protein QGN29_09965</fullName>
    </recommendedName>
</protein>
<comment type="subcellular location">
    <subcellularLocation>
        <location evidence="6">Cytoplasm</location>
    </subcellularLocation>
</comment>
<dbReference type="EMBL" id="CP123872">
    <property type="protein sequence ID" value="WND01876.1"/>
    <property type="molecule type" value="Genomic_DNA"/>
</dbReference>
<evidence type="ECO:0000259" key="8">
    <source>
        <dbReference type="Pfam" id="PF01709"/>
    </source>
</evidence>
<accession>A0AA52EBQ3</accession>
<dbReference type="RefSeq" id="WP_310797706.1">
    <property type="nucleotide sequence ID" value="NZ_CP123872.1"/>
</dbReference>
<evidence type="ECO:0000256" key="5">
    <source>
        <dbReference type="ARBA" id="ARBA00023163"/>
    </source>
</evidence>
<evidence type="ECO:0000256" key="4">
    <source>
        <dbReference type="ARBA" id="ARBA00023125"/>
    </source>
</evidence>
<dbReference type="Gene3D" id="1.10.10.200">
    <property type="match status" value="1"/>
</dbReference>
<evidence type="ECO:0000313" key="10">
    <source>
        <dbReference type="EMBL" id="WND01876.1"/>
    </source>
</evidence>
<proteinExistence type="inferred from homology"/>
<dbReference type="GO" id="GO:0005829">
    <property type="term" value="C:cytosol"/>
    <property type="evidence" value="ECO:0007669"/>
    <property type="project" value="TreeGrafter"/>
</dbReference>
<sequence>MAGHSKFKNIMHRKGAQDKKRSNLFSKLSREITIAAKMGGADMDSNPRLRLAVATARGQSMPKDNITRAIAKSEAGDTESYEEMRYEGYGPNGIGVIVEALTDNRNRTASDVRSIFTKSGGNLGETGSVGFMFDRVGEIVYKAEVADEDTMFEAILEAGADEVESDDESHTIYTDPSDLHAVISALTAQFQDPEAAKLIFKPKEPMDVDKEGAEKLMNLIDKLEEHDDVQNVYGNFSVSEDVLAQLA</sequence>
<dbReference type="GO" id="GO:0006355">
    <property type="term" value="P:regulation of DNA-templated transcription"/>
    <property type="evidence" value="ECO:0007669"/>
    <property type="project" value="UniProtKB-UniRule"/>
</dbReference>
<feature type="domain" description="TACO1/YebC-like second and third" evidence="8">
    <location>
        <begin position="81"/>
        <end position="236"/>
    </location>
</feature>
<keyword evidence="3 6" id="KW-0805">Transcription regulation</keyword>
<dbReference type="PANTHER" id="PTHR12532:SF6">
    <property type="entry name" value="TRANSCRIPTIONAL REGULATORY PROTEIN YEBC-RELATED"/>
    <property type="match status" value="1"/>
</dbReference>
<comment type="similarity">
    <text evidence="1 6">Belongs to the TACO1 family.</text>
</comment>
<keyword evidence="11" id="KW-1185">Reference proteome</keyword>
<evidence type="ECO:0000256" key="3">
    <source>
        <dbReference type="ARBA" id="ARBA00023015"/>
    </source>
</evidence>
<evidence type="ECO:0000259" key="9">
    <source>
        <dbReference type="Pfam" id="PF20772"/>
    </source>
</evidence>
<keyword evidence="2 6" id="KW-0963">Cytoplasm</keyword>
<feature type="compositionally biased region" description="Basic residues" evidence="7">
    <location>
        <begin position="1"/>
        <end position="14"/>
    </location>
</feature>
<dbReference type="KEGG" id="tmk:QGN29_09965"/>
<dbReference type="AlphaFoldDB" id="A0AA52EBQ3"/>
<dbReference type="HAMAP" id="MF_00693">
    <property type="entry name" value="Transcrip_reg_TACO1"/>
    <property type="match status" value="1"/>
</dbReference>
<dbReference type="InterPro" id="IPR049083">
    <property type="entry name" value="TACO1_YebC_N"/>
</dbReference>
<dbReference type="FunFam" id="1.10.10.200:FF:000002">
    <property type="entry name" value="Probable transcriptional regulatory protein CLM62_37755"/>
    <property type="match status" value="1"/>
</dbReference>
<feature type="domain" description="TACO1/YebC-like N-terminal" evidence="9">
    <location>
        <begin position="5"/>
        <end position="74"/>
    </location>
</feature>
<name>A0AA52EBQ3_9PROT</name>
<dbReference type="NCBIfam" id="NF001030">
    <property type="entry name" value="PRK00110.1"/>
    <property type="match status" value="1"/>
</dbReference>
<dbReference type="Gene3D" id="3.30.70.980">
    <property type="match status" value="2"/>
</dbReference>
<dbReference type="PANTHER" id="PTHR12532">
    <property type="entry name" value="TRANSLATIONAL ACTIVATOR OF CYTOCHROME C OXIDASE 1"/>
    <property type="match status" value="1"/>
</dbReference>
<dbReference type="NCBIfam" id="NF009044">
    <property type="entry name" value="PRK12378.1"/>
    <property type="match status" value="1"/>
</dbReference>
<feature type="region of interest" description="Disordered" evidence="7">
    <location>
        <begin position="1"/>
        <end position="22"/>
    </location>
</feature>
<evidence type="ECO:0000313" key="11">
    <source>
        <dbReference type="Proteomes" id="UP001268683"/>
    </source>
</evidence>
<dbReference type="InterPro" id="IPR026564">
    <property type="entry name" value="Transcrip_reg_TACO1-like_dom3"/>
</dbReference>
<keyword evidence="4 6" id="KW-0238">DNA-binding</keyword>
<reference evidence="10" key="1">
    <citation type="submission" date="2023-04" db="EMBL/GenBank/DDBJ databases">
        <title>Complete genome sequence of Temperatibacter marinus.</title>
        <authorList>
            <person name="Rong J.-C."/>
            <person name="Yi M.-L."/>
            <person name="Zhao Q."/>
        </authorList>
    </citation>
    <scope>NUCLEOTIDE SEQUENCE</scope>
    <source>
        <strain evidence="10">NBRC 110045</strain>
    </source>
</reference>
<dbReference type="InterPro" id="IPR029072">
    <property type="entry name" value="YebC-like"/>
</dbReference>
<keyword evidence="5 6" id="KW-0804">Transcription</keyword>
<evidence type="ECO:0000256" key="1">
    <source>
        <dbReference type="ARBA" id="ARBA00008724"/>
    </source>
</evidence>
<dbReference type="Pfam" id="PF01709">
    <property type="entry name" value="Transcrip_reg"/>
    <property type="match status" value="1"/>
</dbReference>
<dbReference type="Proteomes" id="UP001268683">
    <property type="component" value="Chromosome"/>
</dbReference>
<gene>
    <name evidence="10" type="ORF">QGN29_09965</name>
</gene>
<dbReference type="InterPro" id="IPR017856">
    <property type="entry name" value="Integrase-like_N"/>
</dbReference>
<dbReference type="SUPFAM" id="SSF75625">
    <property type="entry name" value="YebC-like"/>
    <property type="match status" value="1"/>
</dbReference>
<evidence type="ECO:0000256" key="7">
    <source>
        <dbReference type="SAM" id="MobiDB-lite"/>
    </source>
</evidence>
<evidence type="ECO:0000256" key="6">
    <source>
        <dbReference type="HAMAP-Rule" id="MF_00693"/>
    </source>
</evidence>
<evidence type="ECO:0000256" key="2">
    <source>
        <dbReference type="ARBA" id="ARBA00022490"/>
    </source>
</evidence>
<dbReference type="Pfam" id="PF20772">
    <property type="entry name" value="TACO1_YebC_N"/>
    <property type="match status" value="1"/>
</dbReference>
<dbReference type="GO" id="GO:0003677">
    <property type="term" value="F:DNA binding"/>
    <property type="evidence" value="ECO:0007669"/>
    <property type="project" value="UniProtKB-UniRule"/>
</dbReference>
<dbReference type="InterPro" id="IPR048300">
    <property type="entry name" value="TACO1_YebC-like_2nd/3rd_dom"/>
</dbReference>